<keyword evidence="1" id="KW-1133">Transmembrane helix</keyword>
<sequence length="353" mass="40920">MHISSLHKKKRFWAGVLFAQFVLFYILSKISLAVKFFNSLFELKKEVHQYLSSLFPFSIGDILYIVLFVDLIYNLVSIFKKKKQSLLKLLAGINIFYFTYQCFWGMTYFQPPIINLLPKEESSIIEAKTLAIKYLNLCKESRAQVTEDSNGIFKIKNLSIITSEILNQQKQLPLGLNSKQTTDISNFKPSIFSFIMNNDTGILGYYNPFSAEAQYNPNLPDTYLPFTLAHESAHQLGYAREQEANFIGYLIGINSDNIDLKYSTQYFTLKSLLNSLVDTEPQFVEKILSEYSDGMKRDRAYEKDFINKHTGLISDFFGLTNHLFLKSNQQEGRITYSYFIELLIKYERLSITN</sequence>
<evidence type="ECO:0000313" key="3">
    <source>
        <dbReference type="Proteomes" id="UP001207440"/>
    </source>
</evidence>
<keyword evidence="1" id="KW-0472">Membrane</keyword>
<dbReference type="InterPro" id="IPR024294">
    <property type="entry name" value="DUF3810"/>
</dbReference>
<dbReference type="AlphaFoldDB" id="A0AAP3AP85"/>
<comment type="caution">
    <text evidence="2">The sequence shown here is derived from an EMBL/GenBank/DDBJ whole genome shotgun (WGS) entry which is preliminary data.</text>
</comment>
<feature type="transmembrane region" description="Helical" evidence="1">
    <location>
        <begin position="12"/>
        <end position="34"/>
    </location>
</feature>
<feature type="transmembrane region" description="Helical" evidence="1">
    <location>
        <begin position="54"/>
        <end position="73"/>
    </location>
</feature>
<name>A0AAP3AP85_RIEAN</name>
<gene>
    <name evidence="2" type="ORF">OKE68_07940</name>
</gene>
<protein>
    <submittedName>
        <fullName evidence="2">DUF3810 domain-containing protein</fullName>
    </submittedName>
</protein>
<dbReference type="Pfam" id="PF12725">
    <property type="entry name" value="DUF3810"/>
    <property type="match status" value="1"/>
</dbReference>
<dbReference type="EMBL" id="JAOZYT010000048">
    <property type="protein sequence ID" value="MCW0524241.1"/>
    <property type="molecule type" value="Genomic_DNA"/>
</dbReference>
<proteinExistence type="predicted"/>
<keyword evidence="1" id="KW-0812">Transmembrane</keyword>
<evidence type="ECO:0000313" key="2">
    <source>
        <dbReference type="EMBL" id="MCW0524241.1"/>
    </source>
</evidence>
<feature type="transmembrane region" description="Helical" evidence="1">
    <location>
        <begin position="85"/>
        <end position="109"/>
    </location>
</feature>
<dbReference type="Proteomes" id="UP001207440">
    <property type="component" value="Unassembled WGS sequence"/>
</dbReference>
<dbReference type="RefSeq" id="WP_064970845.1">
    <property type="nucleotide sequence ID" value="NZ_CP029760.1"/>
</dbReference>
<evidence type="ECO:0000256" key="1">
    <source>
        <dbReference type="SAM" id="Phobius"/>
    </source>
</evidence>
<accession>A0AAP3AP85</accession>
<organism evidence="2 3">
    <name type="scientific">Riemerella anatipestifer</name>
    <name type="common">Moraxella anatipestifer</name>
    <dbReference type="NCBI Taxonomy" id="34085"/>
    <lineage>
        <taxon>Bacteria</taxon>
        <taxon>Pseudomonadati</taxon>
        <taxon>Bacteroidota</taxon>
        <taxon>Flavobacteriia</taxon>
        <taxon>Flavobacteriales</taxon>
        <taxon>Weeksellaceae</taxon>
        <taxon>Riemerella</taxon>
    </lineage>
</organism>
<reference evidence="2" key="1">
    <citation type="submission" date="2022-10" db="EMBL/GenBank/DDBJ databases">
        <title>Sifting through the core-genome to identify putative cross-protective antigens against Riemerella anatipestifer.</title>
        <authorList>
            <person name="Zheng X."/>
            <person name="Zhang W."/>
        </authorList>
    </citation>
    <scope>NUCLEOTIDE SEQUENCE</scope>
    <source>
        <strain evidence="2">ZWRA178</strain>
    </source>
</reference>